<feature type="domain" description="HTH tetR-type" evidence="3">
    <location>
        <begin position="9"/>
        <end position="69"/>
    </location>
</feature>
<sequence length="194" mass="22593">MTKRKQMALKTREKIYESALKVINEKGYNNVNIEDITTEANVAKGSFYTYFDSKADIIFYNIKMADEQYERIYQQVEKECFSDMLMDFIRTAYTKHENNGKGIIKAMISNFFSFPDYSFISKDRTLLRILKKIVEKGKQENQLRDDIPSDHYVEELIVALLGAETLWCFDETGRSLVDIVDNAVRLTMKGISKT</sequence>
<dbReference type="InterPro" id="IPR036271">
    <property type="entry name" value="Tet_transcr_reg_TetR-rel_C_sf"/>
</dbReference>
<dbReference type="Pfam" id="PF00440">
    <property type="entry name" value="TetR_N"/>
    <property type="match status" value="1"/>
</dbReference>
<dbReference type="SUPFAM" id="SSF46689">
    <property type="entry name" value="Homeodomain-like"/>
    <property type="match status" value="1"/>
</dbReference>
<dbReference type="Gene3D" id="1.10.357.10">
    <property type="entry name" value="Tetracycline Repressor, domain 2"/>
    <property type="match status" value="1"/>
</dbReference>
<proteinExistence type="predicted"/>
<evidence type="ECO:0000313" key="4">
    <source>
        <dbReference type="EMBL" id="UWP58454.1"/>
    </source>
</evidence>
<keyword evidence="1 2" id="KW-0238">DNA-binding</keyword>
<evidence type="ECO:0000259" key="3">
    <source>
        <dbReference type="PROSITE" id="PS50977"/>
    </source>
</evidence>
<dbReference type="InterPro" id="IPR009057">
    <property type="entry name" value="Homeodomain-like_sf"/>
</dbReference>
<dbReference type="InterPro" id="IPR001647">
    <property type="entry name" value="HTH_TetR"/>
</dbReference>
<dbReference type="PRINTS" id="PR00455">
    <property type="entry name" value="HTHTETR"/>
</dbReference>
<dbReference type="EMBL" id="CP102290">
    <property type="protein sequence ID" value="UWP58454.1"/>
    <property type="molecule type" value="Genomic_DNA"/>
</dbReference>
<accession>A0ABY5VD10</accession>
<protein>
    <submittedName>
        <fullName evidence="4">TetR/AcrR family transcriptional regulator</fullName>
    </submittedName>
</protein>
<dbReference type="InterPro" id="IPR050624">
    <property type="entry name" value="HTH-type_Tx_Regulator"/>
</dbReference>
<dbReference type="PANTHER" id="PTHR43479">
    <property type="entry name" value="ACREF/ENVCD OPERON REPRESSOR-RELATED"/>
    <property type="match status" value="1"/>
</dbReference>
<dbReference type="RefSeq" id="WP_028528775.1">
    <property type="nucleotide sequence ID" value="NZ_CABLBR010000015.1"/>
</dbReference>
<name>A0ABY5VD10_9FIRM</name>
<gene>
    <name evidence="4" type="ORF">NQ502_13825</name>
</gene>
<evidence type="ECO:0000256" key="2">
    <source>
        <dbReference type="PROSITE-ProRule" id="PRU00335"/>
    </source>
</evidence>
<reference evidence="4" key="1">
    <citation type="journal article" date="2022" name="Cell">
        <title>Design, construction, and in vivo augmentation of a complex gut microbiome.</title>
        <authorList>
            <person name="Cheng A.G."/>
            <person name="Ho P.Y."/>
            <person name="Aranda-Diaz A."/>
            <person name="Jain S."/>
            <person name="Yu F.B."/>
            <person name="Meng X."/>
            <person name="Wang M."/>
            <person name="Iakiviak M."/>
            <person name="Nagashima K."/>
            <person name="Zhao A."/>
            <person name="Murugkar P."/>
            <person name="Patil A."/>
            <person name="Atabakhsh K."/>
            <person name="Weakley A."/>
            <person name="Yan J."/>
            <person name="Brumbaugh A.R."/>
            <person name="Higginbottom S."/>
            <person name="Dimas A."/>
            <person name="Shiver A.L."/>
            <person name="Deutschbauer A."/>
            <person name="Neff N."/>
            <person name="Sonnenburg J.L."/>
            <person name="Huang K.C."/>
            <person name="Fischbach M.A."/>
        </authorList>
    </citation>
    <scope>NUCLEOTIDE SEQUENCE</scope>
    <source>
        <strain evidence="4">DSM 19829</strain>
    </source>
</reference>
<evidence type="ECO:0000313" key="5">
    <source>
        <dbReference type="Proteomes" id="UP001060164"/>
    </source>
</evidence>
<evidence type="ECO:0000256" key="1">
    <source>
        <dbReference type="ARBA" id="ARBA00023125"/>
    </source>
</evidence>
<dbReference type="Proteomes" id="UP001060164">
    <property type="component" value="Chromosome"/>
</dbReference>
<feature type="DNA-binding region" description="H-T-H motif" evidence="2">
    <location>
        <begin position="32"/>
        <end position="51"/>
    </location>
</feature>
<dbReference type="PROSITE" id="PS50977">
    <property type="entry name" value="HTH_TETR_2"/>
    <property type="match status" value="1"/>
</dbReference>
<dbReference type="SUPFAM" id="SSF48498">
    <property type="entry name" value="Tetracyclin repressor-like, C-terminal domain"/>
    <property type="match status" value="1"/>
</dbReference>
<organism evidence="4 5">
    <name type="scientific">Ruminococcus gauvreauii</name>
    <dbReference type="NCBI Taxonomy" id="438033"/>
    <lineage>
        <taxon>Bacteria</taxon>
        <taxon>Bacillati</taxon>
        <taxon>Bacillota</taxon>
        <taxon>Clostridia</taxon>
        <taxon>Eubacteriales</taxon>
        <taxon>Oscillospiraceae</taxon>
        <taxon>Ruminococcus</taxon>
    </lineage>
</organism>
<keyword evidence="5" id="KW-1185">Reference proteome</keyword>
<dbReference type="PANTHER" id="PTHR43479:SF11">
    <property type="entry name" value="ACREF_ENVCD OPERON REPRESSOR-RELATED"/>
    <property type="match status" value="1"/>
</dbReference>